<evidence type="ECO:0000259" key="1">
    <source>
        <dbReference type="Pfam" id="PF19994"/>
    </source>
</evidence>
<feature type="domain" description="GTPase-associated system helical" evidence="1">
    <location>
        <begin position="1"/>
        <end position="156"/>
    </location>
</feature>
<dbReference type="RefSeq" id="WP_268079384.1">
    <property type="nucleotide sequence ID" value="NZ_CP106885.1"/>
</dbReference>
<evidence type="ECO:0000313" key="3">
    <source>
        <dbReference type="Proteomes" id="UP001214170"/>
    </source>
</evidence>
<gene>
    <name evidence="2" type="ORF">P8T11_25960</name>
</gene>
<proteinExistence type="predicted"/>
<sequence length="338" mass="36929">MNRLATHMRIANLSVSNEEIREREQAISTLLTAWKSLDQPGQLIDKAADIASCLHGDGTPSVLLGQEVEAAIQVNGPAYVYMERPLDVGVCAALVAMDMVSALEDRTGTSPLDLFAAALWSALAYQAPLVEIRREALRGELLSACRDRCISAANAARERYDVDEFDEDETYEDIDAVKDVACSAVASLKQNALLDREELNFLWWVLLQRSRLLNKPLEKIAEPVRLLACAIEGATYLTALPAEAHRDMVLRTLDADPKLNHKGLLKAIGSDREALAVAYSAANIVTRLPTVFPVLHSLSADISGNEGIATVRSSSEWAMRTFLEAAIVKLYHSSTVVS</sequence>
<accession>A0ABY8GS99</accession>
<feature type="domain" description="GTPase-associated system helical" evidence="1">
    <location>
        <begin position="173"/>
        <end position="329"/>
    </location>
</feature>
<reference evidence="2 3" key="1">
    <citation type="submission" date="2023-03" db="EMBL/GenBank/DDBJ databases">
        <title>Achromobacter spanius LIG8.</title>
        <authorList>
            <person name="Shrestha S."/>
        </authorList>
    </citation>
    <scope>NUCLEOTIDE SEQUENCE [LARGE SCALE GENOMIC DNA]</scope>
    <source>
        <strain evidence="2 3">LIG8</strain>
    </source>
</reference>
<organism evidence="2 3">
    <name type="scientific">Achromobacter spanius</name>
    <dbReference type="NCBI Taxonomy" id="217203"/>
    <lineage>
        <taxon>Bacteria</taxon>
        <taxon>Pseudomonadati</taxon>
        <taxon>Pseudomonadota</taxon>
        <taxon>Betaproteobacteria</taxon>
        <taxon>Burkholderiales</taxon>
        <taxon>Alcaligenaceae</taxon>
        <taxon>Achromobacter</taxon>
    </lineage>
</organism>
<dbReference type="EMBL" id="CP121261">
    <property type="protein sequence ID" value="WFP07710.1"/>
    <property type="molecule type" value="Genomic_DNA"/>
</dbReference>
<name>A0ABY8GS99_9BURK</name>
<dbReference type="Pfam" id="PF19994">
    <property type="entry name" value="GASH"/>
    <property type="match status" value="2"/>
</dbReference>
<dbReference type="Proteomes" id="UP001214170">
    <property type="component" value="Chromosome"/>
</dbReference>
<protein>
    <submittedName>
        <fullName evidence="2">GTPase-associated system all-helical protein GASH</fullName>
    </submittedName>
</protein>
<evidence type="ECO:0000313" key="2">
    <source>
        <dbReference type="EMBL" id="WFP07710.1"/>
    </source>
</evidence>
<dbReference type="InterPro" id="IPR045523">
    <property type="entry name" value="GASH"/>
</dbReference>
<keyword evidence="3" id="KW-1185">Reference proteome</keyword>